<dbReference type="NCBIfam" id="TIGR00916">
    <property type="entry name" value="2A0604s01"/>
    <property type="match status" value="1"/>
</dbReference>
<feature type="transmembrane region" description="Helical" evidence="9">
    <location>
        <begin position="374"/>
        <end position="393"/>
    </location>
</feature>
<evidence type="ECO:0000259" key="11">
    <source>
        <dbReference type="Pfam" id="PF21760"/>
    </source>
</evidence>
<dbReference type="PANTHER" id="PTHR30081:SF1">
    <property type="entry name" value="PROTEIN TRANSLOCASE SUBUNIT SECD"/>
    <property type="match status" value="1"/>
</dbReference>
<accession>A0A136WDQ1</accession>
<dbReference type="GO" id="GO:0015450">
    <property type="term" value="F:protein-transporting ATPase activity"/>
    <property type="evidence" value="ECO:0007669"/>
    <property type="project" value="InterPro"/>
</dbReference>
<dbReference type="InterPro" id="IPR005791">
    <property type="entry name" value="SecD"/>
</dbReference>
<dbReference type="GO" id="GO:0005886">
    <property type="term" value="C:plasma membrane"/>
    <property type="evidence" value="ECO:0007669"/>
    <property type="project" value="UniProtKB-SubCell"/>
</dbReference>
<evidence type="ECO:0000256" key="2">
    <source>
        <dbReference type="ARBA" id="ARBA00022448"/>
    </source>
</evidence>
<sequence length="412" mass="43804">MKTKGRLMLLLMIIVALGLGTLSYYGIGEKKQLSVNNIKQGLDLSGGVDIVYEADKETVSDEEMAAAISLLQGRLDWNGWSEAEAAREGTKRIRVQIPGVEDAEEAIQEIGQTAQLVFADEDGNVVLTGDMVKNASKQVGATSKNGPSVPYVSLEFNDEGKERFAQATSDNIGKTIMIIMDASVISAPTVQAAITDGKAIITGNFTGESAENLAALIRAGSLPFNLNVIQMKNVGARLGADALSTGILAGIIGIVLVLLYMLFPYKILGFAADLALIIYIALEMLVLSLFHITLTVPGIAGIILSVGMAVDANVVIFERIKEELIIGKTLRSAVKTGFSRALPAIVDGNITTLIAAAVLFFLGSGTIKGFATTLMFGIIISMFTALVVTRIIVNSLIKAGFQNPKNYGFRIK</sequence>
<dbReference type="Pfam" id="PF21760">
    <property type="entry name" value="SecD_1st"/>
    <property type="match status" value="1"/>
</dbReference>
<dbReference type="Gene3D" id="3.30.1360.200">
    <property type="match status" value="1"/>
</dbReference>
<reference evidence="13 14" key="1">
    <citation type="submission" date="2016-01" db="EMBL/GenBank/DDBJ databases">
        <title>Genome sequence of Clostridium neopropionicum X4, DSM-3847.</title>
        <authorList>
            <person name="Poehlein A."/>
            <person name="Beck M.H."/>
            <person name="Bengelsdorf F.R."/>
            <person name="Daniel R."/>
            <person name="Duerre P."/>
        </authorList>
    </citation>
    <scope>NUCLEOTIDE SEQUENCE [LARGE SCALE GENOMIC DNA]</scope>
    <source>
        <strain evidence="13 14">DSM-3847</strain>
    </source>
</reference>
<dbReference type="Pfam" id="PF22599">
    <property type="entry name" value="SecDF_P1_head"/>
    <property type="match status" value="1"/>
</dbReference>
<dbReference type="OrthoDB" id="9805019at2"/>
<comment type="subunit">
    <text evidence="9">Forms a complex with SecF. Part of the essential Sec protein translocation apparatus which comprises SecA, SecYEG and auxiliary proteins SecDF. Other proteins may also be involved.</text>
</comment>
<dbReference type="Proteomes" id="UP000070539">
    <property type="component" value="Unassembled WGS sequence"/>
</dbReference>
<dbReference type="NCBIfam" id="TIGR01129">
    <property type="entry name" value="secD"/>
    <property type="match status" value="1"/>
</dbReference>
<dbReference type="GO" id="GO:0006605">
    <property type="term" value="P:protein targeting"/>
    <property type="evidence" value="ECO:0007669"/>
    <property type="project" value="UniProtKB-UniRule"/>
</dbReference>
<dbReference type="InterPro" id="IPR022813">
    <property type="entry name" value="SecD/SecF_arch_bac"/>
</dbReference>
<dbReference type="InterPro" id="IPR048634">
    <property type="entry name" value="SecD_SecF_C"/>
</dbReference>
<comment type="similarity">
    <text evidence="9">Belongs to the SecD/SecF family. SecD subfamily.</text>
</comment>
<dbReference type="STRING" id="36847.CLNEO_20570"/>
<feature type="transmembrane region" description="Helical" evidence="9">
    <location>
        <begin position="7"/>
        <end position="27"/>
    </location>
</feature>
<comment type="caution">
    <text evidence="13">The sequence shown here is derived from an EMBL/GenBank/DDBJ whole genome shotgun (WGS) entry which is preliminary data.</text>
</comment>
<evidence type="ECO:0000313" key="13">
    <source>
        <dbReference type="EMBL" id="KXL52648.1"/>
    </source>
</evidence>
<feature type="transmembrane region" description="Helical" evidence="9">
    <location>
        <begin position="270"/>
        <end position="292"/>
    </location>
</feature>
<evidence type="ECO:0000256" key="7">
    <source>
        <dbReference type="ARBA" id="ARBA00023010"/>
    </source>
</evidence>
<dbReference type="GO" id="GO:0043952">
    <property type="term" value="P:protein transport by the Sec complex"/>
    <property type="evidence" value="ECO:0007669"/>
    <property type="project" value="UniProtKB-UniRule"/>
</dbReference>
<dbReference type="Gene3D" id="1.20.1640.10">
    <property type="entry name" value="Multidrug efflux transporter AcrB transmembrane domain"/>
    <property type="match status" value="1"/>
</dbReference>
<protein>
    <recommendedName>
        <fullName evidence="9">Protein translocase subunit SecD</fullName>
    </recommendedName>
</protein>
<dbReference type="AlphaFoldDB" id="A0A136WDQ1"/>
<dbReference type="RefSeq" id="WP_066088434.1">
    <property type="nucleotide sequence ID" value="NZ_LRVM01000006.1"/>
</dbReference>
<evidence type="ECO:0000259" key="10">
    <source>
        <dbReference type="Pfam" id="PF02355"/>
    </source>
</evidence>
<keyword evidence="6 9" id="KW-1133">Transmembrane helix</keyword>
<evidence type="ECO:0000256" key="9">
    <source>
        <dbReference type="HAMAP-Rule" id="MF_01463"/>
    </source>
</evidence>
<dbReference type="Pfam" id="PF02355">
    <property type="entry name" value="SecD_SecF_C"/>
    <property type="match status" value="1"/>
</dbReference>
<feature type="domain" description="Protein export membrane protein SecD/SecF C-terminal" evidence="10">
    <location>
        <begin position="225"/>
        <end position="396"/>
    </location>
</feature>
<evidence type="ECO:0000256" key="6">
    <source>
        <dbReference type="ARBA" id="ARBA00022989"/>
    </source>
</evidence>
<comment type="subcellular location">
    <subcellularLocation>
        <location evidence="1 9">Cell membrane</location>
        <topology evidence="1 9">Multi-pass membrane protein</topology>
    </subcellularLocation>
</comment>
<gene>
    <name evidence="9 13" type="primary">secD</name>
    <name evidence="13" type="ORF">CLNEO_20570</name>
</gene>
<dbReference type="PATRIC" id="fig|36847.3.peg.2417"/>
<dbReference type="PANTHER" id="PTHR30081">
    <property type="entry name" value="PROTEIN-EXPORT MEMBRANE PROTEIN SEC"/>
    <property type="match status" value="1"/>
</dbReference>
<feature type="transmembrane region" description="Helical" evidence="9">
    <location>
        <begin position="341"/>
        <end position="362"/>
    </location>
</feature>
<dbReference type="InterPro" id="IPR055344">
    <property type="entry name" value="SecD_SecF_C_bact"/>
</dbReference>
<dbReference type="InterPro" id="IPR048631">
    <property type="entry name" value="SecD_1st"/>
</dbReference>
<dbReference type="FunFam" id="1.20.1640.10:FF:000004">
    <property type="entry name" value="Protein translocase subunit SecD"/>
    <property type="match status" value="1"/>
</dbReference>
<dbReference type="GO" id="GO:0065002">
    <property type="term" value="P:intracellular protein transmembrane transport"/>
    <property type="evidence" value="ECO:0007669"/>
    <property type="project" value="UniProtKB-UniRule"/>
</dbReference>
<keyword evidence="14" id="KW-1185">Reference proteome</keyword>
<comment type="function">
    <text evidence="9">Part of the Sec protein translocase complex. Interacts with the SecYEG preprotein conducting channel. SecDF uses the proton motive force (PMF) to complete protein translocation after the ATP-dependent function of SecA.</text>
</comment>
<dbReference type="EMBL" id="LRVM01000006">
    <property type="protein sequence ID" value="KXL52648.1"/>
    <property type="molecule type" value="Genomic_DNA"/>
</dbReference>
<evidence type="ECO:0000256" key="1">
    <source>
        <dbReference type="ARBA" id="ARBA00004651"/>
    </source>
</evidence>
<evidence type="ECO:0000313" key="14">
    <source>
        <dbReference type="Proteomes" id="UP000070539"/>
    </source>
</evidence>
<keyword evidence="8 9" id="KW-0472">Membrane</keyword>
<keyword evidence="3 9" id="KW-1003">Cell membrane</keyword>
<feature type="transmembrane region" description="Helical" evidence="9">
    <location>
        <begin position="242"/>
        <end position="263"/>
    </location>
</feature>
<keyword evidence="2 9" id="KW-0813">Transport</keyword>
<evidence type="ECO:0000256" key="5">
    <source>
        <dbReference type="ARBA" id="ARBA00022927"/>
    </source>
</evidence>
<feature type="domain" description="Protein translocase subunit SecDF P1" evidence="11">
    <location>
        <begin position="64"/>
        <end position="122"/>
    </location>
</feature>
<feature type="transmembrane region" description="Helical" evidence="9">
    <location>
        <begin position="298"/>
        <end position="320"/>
    </location>
</feature>
<dbReference type="SUPFAM" id="SSF82866">
    <property type="entry name" value="Multidrug efflux transporter AcrB transmembrane domain"/>
    <property type="match status" value="1"/>
</dbReference>
<proteinExistence type="inferred from homology"/>
<keyword evidence="4 9" id="KW-0812">Transmembrane</keyword>
<dbReference type="InterPro" id="IPR054384">
    <property type="entry name" value="SecDF_P1_head"/>
</dbReference>
<dbReference type="HAMAP" id="MF_01463_B">
    <property type="entry name" value="SecD_B"/>
    <property type="match status" value="1"/>
</dbReference>
<name>A0A136WDQ1_9FIRM</name>
<feature type="domain" description="SecDF P1 head subdomain" evidence="12">
    <location>
        <begin position="124"/>
        <end position="223"/>
    </location>
</feature>
<evidence type="ECO:0000256" key="3">
    <source>
        <dbReference type="ARBA" id="ARBA00022475"/>
    </source>
</evidence>
<evidence type="ECO:0000259" key="12">
    <source>
        <dbReference type="Pfam" id="PF22599"/>
    </source>
</evidence>
<organism evidence="13 14">
    <name type="scientific">Anaerotignum neopropionicum</name>
    <dbReference type="NCBI Taxonomy" id="36847"/>
    <lineage>
        <taxon>Bacteria</taxon>
        <taxon>Bacillati</taxon>
        <taxon>Bacillota</taxon>
        <taxon>Clostridia</taxon>
        <taxon>Lachnospirales</taxon>
        <taxon>Anaerotignaceae</taxon>
        <taxon>Anaerotignum</taxon>
    </lineage>
</organism>
<evidence type="ECO:0000256" key="8">
    <source>
        <dbReference type="ARBA" id="ARBA00023136"/>
    </source>
</evidence>
<keyword evidence="5 9" id="KW-0653">Protein transport</keyword>
<keyword evidence="7 9" id="KW-0811">Translocation</keyword>
<evidence type="ECO:0000256" key="4">
    <source>
        <dbReference type="ARBA" id="ARBA00022692"/>
    </source>
</evidence>
<dbReference type="Gene3D" id="3.30.70.3400">
    <property type="match status" value="1"/>
</dbReference>